<dbReference type="Proteomes" id="UP000030689">
    <property type="component" value="Unassembled WGS sequence"/>
</dbReference>
<dbReference type="eggNOG" id="ENOG502SNHU">
    <property type="taxonomic scope" value="Eukaryota"/>
</dbReference>
<dbReference type="NCBIfam" id="TIGR01640">
    <property type="entry name" value="F_box_assoc_1"/>
    <property type="match status" value="1"/>
</dbReference>
<dbReference type="SUPFAM" id="SSF81383">
    <property type="entry name" value="F-box domain"/>
    <property type="match status" value="1"/>
</dbReference>
<dbReference type="PANTHER" id="PTHR31111:SF125">
    <property type="entry name" value="F-BOX PROTEIN CPR30-LIKE"/>
    <property type="match status" value="1"/>
</dbReference>
<dbReference type="Pfam" id="PF08268">
    <property type="entry name" value="FBA_3"/>
    <property type="match status" value="1"/>
</dbReference>
<dbReference type="Gene3D" id="1.20.1280.50">
    <property type="match status" value="1"/>
</dbReference>
<evidence type="ECO:0000313" key="2">
    <source>
        <dbReference type="EMBL" id="ESQ47986.1"/>
    </source>
</evidence>
<dbReference type="AlphaFoldDB" id="V4NNF4"/>
<dbReference type="InterPro" id="IPR013187">
    <property type="entry name" value="F-box-assoc_dom_typ3"/>
</dbReference>
<dbReference type="SMART" id="SM00256">
    <property type="entry name" value="FBOX"/>
    <property type="match status" value="1"/>
</dbReference>
<dbReference type="KEGG" id="eus:EUTSA_v10022199mg"/>
<dbReference type="EMBL" id="KI517408">
    <property type="protein sequence ID" value="ESQ47986.1"/>
    <property type="molecule type" value="Genomic_DNA"/>
</dbReference>
<name>V4NNF4_EUTSA</name>
<dbReference type="InterPro" id="IPR001810">
    <property type="entry name" value="F-box_dom"/>
</dbReference>
<accession>V4NNF4</accession>
<sequence length="403" mass="46811">MENLKQQVLDLTISRHDTQSWSSRDHTIPHDILIDIFSRTPSKSIARSRCVSKTWKSILHGPDFTKLFLRRSLSRPRLLFTFIEDESLFFFSSSQPQKPDKNSSLVANADHHTKFSHHVSSGICRSVNGQICTQDRGWRYTVPVICNPSTGESIILPLLELDRIDEKRYFGYDPIDKKFKVLGVSWPACGTRNLYEDHHVLTLETRQQLLWRKIECCSPYYLLYNDGICISGVLYYPAATDTHSEVSMIVCFDVRLETFSFVNKPEELKIGHYSTLINYKGKLGALESKRGIDYDEMVDGSFGFLKLWILVDPEKHIWLMKIYQIPSMWRNVIQKVDVYFAGMTSSGEFLLSPYSPNDPFYVFFYDPEKNTIARVEIQGINLQRFVNRKAYTFVDYTENLKLI</sequence>
<evidence type="ECO:0000259" key="1">
    <source>
        <dbReference type="SMART" id="SM00256"/>
    </source>
</evidence>
<protein>
    <recommendedName>
        <fullName evidence="1">F-box domain-containing protein</fullName>
    </recommendedName>
</protein>
<dbReference type="OrthoDB" id="687122at2759"/>
<dbReference type="Pfam" id="PF00646">
    <property type="entry name" value="F-box"/>
    <property type="match status" value="1"/>
</dbReference>
<reference evidence="2 3" key="1">
    <citation type="journal article" date="2013" name="Front. Plant Sci.">
        <title>The Reference Genome of the Halophytic Plant Eutrema salsugineum.</title>
        <authorList>
            <person name="Yang R."/>
            <person name="Jarvis D.E."/>
            <person name="Chen H."/>
            <person name="Beilstein M.A."/>
            <person name="Grimwood J."/>
            <person name="Jenkins J."/>
            <person name="Shu S."/>
            <person name="Prochnik S."/>
            <person name="Xin M."/>
            <person name="Ma C."/>
            <person name="Schmutz J."/>
            <person name="Wing R.A."/>
            <person name="Mitchell-Olds T."/>
            <person name="Schumaker K.S."/>
            <person name="Wang X."/>
        </authorList>
    </citation>
    <scope>NUCLEOTIDE SEQUENCE [LARGE SCALE GENOMIC DNA]</scope>
</reference>
<dbReference type="Gramene" id="ESQ47986">
    <property type="protein sequence ID" value="ESQ47986"/>
    <property type="gene ID" value="EUTSA_v10022199mg"/>
</dbReference>
<proteinExistence type="predicted"/>
<gene>
    <name evidence="2" type="ORF">EUTSA_v10022199mg</name>
</gene>
<dbReference type="InterPro" id="IPR017451">
    <property type="entry name" value="F-box-assoc_interact_dom"/>
</dbReference>
<feature type="domain" description="F-box" evidence="1">
    <location>
        <begin position="28"/>
        <end position="68"/>
    </location>
</feature>
<keyword evidence="3" id="KW-1185">Reference proteome</keyword>
<evidence type="ECO:0000313" key="3">
    <source>
        <dbReference type="Proteomes" id="UP000030689"/>
    </source>
</evidence>
<dbReference type="InterPro" id="IPR036047">
    <property type="entry name" value="F-box-like_dom_sf"/>
</dbReference>
<dbReference type="OMA" id="CHPHISR"/>
<organism evidence="2 3">
    <name type="scientific">Eutrema salsugineum</name>
    <name type="common">Saltwater cress</name>
    <name type="synonym">Sisymbrium salsugineum</name>
    <dbReference type="NCBI Taxonomy" id="72664"/>
    <lineage>
        <taxon>Eukaryota</taxon>
        <taxon>Viridiplantae</taxon>
        <taxon>Streptophyta</taxon>
        <taxon>Embryophyta</taxon>
        <taxon>Tracheophyta</taxon>
        <taxon>Spermatophyta</taxon>
        <taxon>Magnoliopsida</taxon>
        <taxon>eudicotyledons</taxon>
        <taxon>Gunneridae</taxon>
        <taxon>Pentapetalae</taxon>
        <taxon>rosids</taxon>
        <taxon>malvids</taxon>
        <taxon>Brassicales</taxon>
        <taxon>Brassicaceae</taxon>
        <taxon>Eutremeae</taxon>
        <taxon>Eutrema</taxon>
    </lineage>
</organism>
<dbReference type="PANTHER" id="PTHR31111">
    <property type="entry name" value="BNAA05G37150D PROTEIN-RELATED"/>
    <property type="match status" value="1"/>
</dbReference>